<dbReference type="InterPro" id="IPR050370">
    <property type="entry name" value="HES_HEY"/>
</dbReference>
<dbReference type="Gene3D" id="6.10.250.980">
    <property type="match status" value="1"/>
</dbReference>
<keyword evidence="4" id="KW-0804">Transcription</keyword>
<dbReference type="Pfam" id="PF07527">
    <property type="entry name" value="Hairy_orange"/>
    <property type="match status" value="1"/>
</dbReference>
<dbReference type="GeneID" id="106476090"/>
<protein>
    <submittedName>
        <fullName evidence="9">Hairy/enhancer-of-split related with YRPW motif protein-like</fullName>
    </submittedName>
</protein>
<dbReference type="InterPro" id="IPR003650">
    <property type="entry name" value="Orange_dom"/>
</dbReference>
<keyword evidence="2" id="KW-0805">Transcription regulation</keyword>
<dbReference type="PANTHER" id="PTHR10985">
    <property type="entry name" value="BASIC HELIX-LOOP-HELIX TRANSCRIPTION FACTOR, HES-RELATED"/>
    <property type="match status" value="1"/>
</dbReference>
<evidence type="ECO:0000256" key="4">
    <source>
        <dbReference type="ARBA" id="ARBA00023163"/>
    </source>
</evidence>
<feature type="domain" description="Orange" evidence="7">
    <location>
        <begin position="28"/>
        <end position="64"/>
    </location>
</feature>
<dbReference type="RefSeq" id="XP_013792217.2">
    <property type="nucleotide sequence ID" value="XM_013936763.2"/>
</dbReference>
<feature type="compositionally biased region" description="Low complexity" evidence="6">
    <location>
        <begin position="166"/>
        <end position="189"/>
    </location>
</feature>
<evidence type="ECO:0000256" key="2">
    <source>
        <dbReference type="ARBA" id="ARBA00023015"/>
    </source>
</evidence>
<keyword evidence="8" id="KW-1185">Reference proteome</keyword>
<evidence type="ECO:0000313" key="9">
    <source>
        <dbReference type="RefSeq" id="XP_013792217.2"/>
    </source>
</evidence>
<evidence type="ECO:0000256" key="6">
    <source>
        <dbReference type="SAM" id="MobiDB-lite"/>
    </source>
</evidence>
<feature type="region of interest" description="Disordered" evidence="6">
    <location>
        <begin position="98"/>
        <end position="145"/>
    </location>
</feature>
<comment type="subcellular location">
    <subcellularLocation>
        <location evidence="1">Nucleus</location>
    </subcellularLocation>
</comment>
<dbReference type="PROSITE" id="PS51054">
    <property type="entry name" value="ORANGE"/>
    <property type="match status" value="1"/>
</dbReference>
<keyword evidence="3" id="KW-0238">DNA-binding</keyword>
<evidence type="ECO:0000256" key="3">
    <source>
        <dbReference type="ARBA" id="ARBA00023125"/>
    </source>
</evidence>
<name>A0ABM1C0Q8_LIMPO</name>
<reference evidence="9" key="1">
    <citation type="submission" date="2025-08" db="UniProtKB">
        <authorList>
            <consortium name="RefSeq"/>
        </authorList>
    </citation>
    <scope>IDENTIFICATION</scope>
    <source>
        <tissue evidence="9">Muscle</tissue>
    </source>
</reference>
<gene>
    <name evidence="9" type="primary">LOC106476090</name>
</gene>
<feature type="compositionally biased region" description="Polar residues" evidence="6">
    <location>
        <begin position="114"/>
        <end position="145"/>
    </location>
</feature>
<organism evidence="8 9">
    <name type="scientific">Limulus polyphemus</name>
    <name type="common">Atlantic horseshoe crab</name>
    <dbReference type="NCBI Taxonomy" id="6850"/>
    <lineage>
        <taxon>Eukaryota</taxon>
        <taxon>Metazoa</taxon>
        <taxon>Ecdysozoa</taxon>
        <taxon>Arthropoda</taxon>
        <taxon>Chelicerata</taxon>
        <taxon>Merostomata</taxon>
        <taxon>Xiphosura</taxon>
        <taxon>Limulidae</taxon>
        <taxon>Limulus</taxon>
    </lineage>
</organism>
<evidence type="ECO:0000256" key="1">
    <source>
        <dbReference type="ARBA" id="ARBA00004123"/>
    </source>
</evidence>
<feature type="compositionally biased region" description="Polar residues" evidence="6">
    <location>
        <begin position="190"/>
        <end position="206"/>
    </location>
</feature>
<accession>A0ABM1C0Q8</accession>
<dbReference type="SMART" id="SM00511">
    <property type="entry name" value="ORANGE"/>
    <property type="match status" value="1"/>
</dbReference>
<evidence type="ECO:0000256" key="5">
    <source>
        <dbReference type="ARBA" id="ARBA00023242"/>
    </source>
</evidence>
<dbReference type="SUPFAM" id="SSF158457">
    <property type="entry name" value="Orange domain-like"/>
    <property type="match status" value="1"/>
</dbReference>
<evidence type="ECO:0000259" key="7">
    <source>
        <dbReference type="PROSITE" id="PS51054"/>
    </source>
</evidence>
<dbReference type="Proteomes" id="UP000694941">
    <property type="component" value="Unplaced"/>
</dbReference>
<sequence>MTVEHLKLLHARGVDPFSLEPHKLFMDYHSVGFRECASEVARYLVAIEGLDLQDPLRLRLMSHLQCYSAQRDLVIKSAAVHSPWNTSSSLATLPPAPQYLSQPVAPPGGPGVPTSSSINREASPVSAYSSNELRVPHQSHSADNISSSCLLPPHLEHQLPRVLSNSATSISSSTMQPSINSSSSSHPQMQTNQYPATQVLSTNGYGWSSGSPQPSSSTKPYRPWGAELAY</sequence>
<proteinExistence type="predicted"/>
<feature type="compositionally biased region" description="Low complexity" evidence="6">
    <location>
        <begin position="208"/>
        <end position="217"/>
    </location>
</feature>
<keyword evidence="5" id="KW-0539">Nucleus</keyword>
<evidence type="ECO:0000313" key="8">
    <source>
        <dbReference type="Proteomes" id="UP000694941"/>
    </source>
</evidence>
<feature type="region of interest" description="Disordered" evidence="6">
    <location>
        <begin position="166"/>
        <end position="230"/>
    </location>
</feature>